<protein>
    <submittedName>
        <fullName evidence="4">SufD family Fe-S cluster assembly protein</fullName>
    </submittedName>
</protein>
<dbReference type="PANTHER" id="PTHR30508">
    <property type="entry name" value="FES CLUSTER ASSEMBLY PROTEIN SUF"/>
    <property type="match status" value="1"/>
</dbReference>
<evidence type="ECO:0000313" key="4">
    <source>
        <dbReference type="EMBL" id="RNI09139.1"/>
    </source>
</evidence>
<gene>
    <name evidence="3" type="ORF">BHR79_08565</name>
    <name evidence="4" type="ORF">EFE40_06710</name>
    <name evidence="5" type="ORF">SAMN04515625_0621</name>
</gene>
<dbReference type="InterPro" id="IPR000825">
    <property type="entry name" value="SUF_FeS_clus_asmbl_SufBD_core"/>
</dbReference>
<evidence type="ECO:0000313" key="8">
    <source>
        <dbReference type="Proteomes" id="UP000267921"/>
    </source>
</evidence>
<reference evidence="4 8" key="3">
    <citation type="submission" date="2018-10" db="EMBL/GenBank/DDBJ databases">
        <title>Cultivation of a novel Methanohalophilus strain from Kebrit Deep of the Red Sea and a genomic comparison of members of the genus Methanohalophilus.</title>
        <authorList>
            <person name="Guan Y."/>
            <person name="Ngugi D.K."/>
            <person name="Stingl U."/>
        </authorList>
    </citation>
    <scope>NUCLEOTIDE SEQUENCE [LARGE SCALE GENOMIC DNA]</scope>
    <source>
        <strain evidence="4 8">DSM 3094</strain>
    </source>
</reference>
<dbReference type="GO" id="GO:0016226">
    <property type="term" value="P:iron-sulfur cluster assembly"/>
    <property type="evidence" value="ECO:0007669"/>
    <property type="project" value="InterPro"/>
</dbReference>
<keyword evidence="6" id="KW-1185">Reference proteome</keyword>
<dbReference type="EMBL" id="CP017921">
    <property type="protein sequence ID" value="APH39527.1"/>
    <property type="molecule type" value="Genomic_DNA"/>
</dbReference>
<dbReference type="Proteomes" id="UP000267921">
    <property type="component" value="Unassembled WGS sequence"/>
</dbReference>
<dbReference type="RefSeq" id="WP_072561951.1">
    <property type="nucleotide sequence ID" value="NZ_CP017921.1"/>
</dbReference>
<dbReference type="EMBL" id="RJJG01000004">
    <property type="protein sequence ID" value="RNI09139.1"/>
    <property type="molecule type" value="Genomic_DNA"/>
</dbReference>
<dbReference type="PANTHER" id="PTHR30508:SF1">
    <property type="entry name" value="UPF0051 PROTEIN ABCI8, CHLOROPLASTIC-RELATED"/>
    <property type="match status" value="1"/>
</dbReference>
<name>A0A1L3Q3T2_9EURY</name>
<evidence type="ECO:0000313" key="5">
    <source>
        <dbReference type="EMBL" id="SDW29335.1"/>
    </source>
</evidence>
<dbReference type="EMBL" id="FNMU01000002">
    <property type="protein sequence ID" value="SDW29335.1"/>
    <property type="molecule type" value="Genomic_DNA"/>
</dbReference>
<evidence type="ECO:0000313" key="3">
    <source>
        <dbReference type="EMBL" id="APH39527.1"/>
    </source>
</evidence>
<dbReference type="SUPFAM" id="SSF101960">
    <property type="entry name" value="Stabilizer of iron transporter SufD"/>
    <property type="match status" value="1"/>
</dbReference>
<dbReference type="OrthoDB" id="372168at2157"/>
<dbReference type="Proteomes" id="UP000198669">
    <property type="component" value="Unassembled WGS sequence"/>
</dbReference>
<dbReference type="Pfam" id="PF01458">
    <property type="entry name" value="SUFBD_core"/>
    <property type="match status" value="1"/>
</dbReference>
<dbReference type="InterPro" id="IPR037284">
    <property type="entry name" value="SUF_FeS_clus_asmbl_SufBD_sf"/>
</dbReference>
<proteinExistence type="inferred from homology"/>
<reference evidence="5 7" key="2">
    <citation type="submission" date="2016-10" db="EMBL/GenBank/DDBJ databases">
        <authorList>
            <person name="de Groot N.N."/>
        </authorList>
    </citation>
    <scope>NUCLEOTIDE SEQUENCE [LARGE SCALE GENOMIC DNA]</scope>
    <source>
        <strain evidence="5 7">Z-7982</strain>
    </source>
</reference>
<dbReference type="GeneID" id="30583815"/>
<evidence type="ECO:0000256" key="1">
    <source>
        <dbReference type="ARBA" id="ARBA00043967"/>
    </source>
</evidence>
<dbReference type="InterPro" id="IPR055346">
    <property type="entry name" value="Fe-S_cluster_assembly_SufBD"/>
</dbReference>
<comment type="similarity">
    <text evidence="1">Belongs to the iron-sulfur cluster assembly SufBD family.</text>
</comment>
<reference evidence="3 6" key="1">
    <citation type="submission" date="2016-10" db="EMBL/GenBank/DDBJ databases">
        <title>Methanohalophilus halophilus.</title>
        <authorList>
            <person name="L'haridon S."/>
        </authorList>
    </citation>
    <scope>NUCLEOTIDE SEQUENCE [LARGE SCALE GENOMIC DNA]</scope>
    <source>
        <strain evidence="3 6">Z-7982</strain>
    </source>
</reference>
<dbReference type="AlphaFoldDB" id="A0A1L3Q3T2"/>
<evidence type="ECO:0000313" key="6">
    <source>
        <dbReference type="Proteomes" id="UP000186879"/>
    </source>
</evidence>
<sequence length="407" mass="44660">MQTEESLKKRAEAALQKEAAYGEKFDLDEYSIAPKETKYTDNLKELDEKSQRTLLNVGVIPSGEGRGGSLVMVDNAISHSSVSDKEIELMPLHFAMQKHDWLKDYSWNLVPVDADKYTATSYLENANGYFIRAPKGVKTKLPIQTCLLMGSKDVSQTVHNIVIVEENARLDVITGCSTSSDVDKAMHLGISEMYVKKGGTLNFTMIHNWAEQIGVRPRTVIHLEEDATFINNYITLKAVKSIQSYPTARLTGKGAFARFNTIAVAHPGSELDLGSRVIFDAPNTKAELVSRTITTGGTVIARGEMVGNEVHSKGHLECHGLVLSKKGTQRAIPILEANVDDIELTHEAAVGRIARDQVEYLMARGLSEEEAVGMIVRGFLDVGISGIPDELQKDIDETIAQIGKSAM</sequence>
<evidence type="ECO:0000259" key="2">
    <source>
        <dbReference type="Pfam" id="PF01458"/>
    </source>
</evidence>
<accession>A0A1L3Q3T2</accession>
<dbReference type="STRING" id="2177.BHR79_08565"/>
<dbReference type="Proteomes" id="UP000186879">
    <property type="component" value="Chromosome"/>
</dbReference>
<feature type="domain" description="SUF system FeS cluster assembly SufBD core" evidence="2">
    <location>
        <begin position="151"/>
        <end position="379"/>
    </location>
</feature>
<organism evidence="3 6">
    <name type="scientific">Methanohalophilus halophilus</name>
    <dbReference type="NCBI Taxonomy" id="2177"/>
    <lineage>
        <taxon>Archaea</taxon>
        <taxon>Methanobacteriati</taxon>
        <taxon>Methanobacteriota</taxon>
        <taxon>Stenosarchaea group</taxon>
        <taxon>Methanomicrobia</taxon>
        <taxon>Methanosarcinales</taxon>
        <taxon>Methanosarcinaceae</taxon>
        <taxon>Methanohalophilus</taxon>
    </lineage>
</organism>
<evidence type="ECO:0000313" key="7">
    <source>
        <dbReference type="Proteomes" id="UP000198669"/>
    </source>
</evidence>
<dbReference type="KEGG" id="mhaz:BHR79_08565"/>